<accession>A0A7S3JH68</accession>
<protein>
    <submittedName>
        <fullName evidence="2">Uncharacterized protein</fullName>
    </submittedName>
</protein>
<dbReference type="AlphaFoldDB" id="A0A7S3JH68"/>
<dbReference type="EMBL" id="HBII01030513">
    <property type="protein sequence ID" value="CAE0353748.1"/>
    <property type="molecule type" value="Transcribed_RNA"/>
</dbReference>
<organism evidence="2">
    <name type="scientific">Euplotes harpa</name>
    <dbReference type="NCBI Taxonomy" id="151035"/>
    <lineage>
        <taxon>Eukaryota</taxon>
        <taxon>Sar</taxon>
        <taxon>Alveolata</taxon>
        <taxon>Ciliophora</taxon>
        <taxon>Intramacronucleata</taxon>
        <taxon>Spirotrichea</taxon>
        <taxon>Hypotrichia</taxon>
        <taxon>Euplotida</taxon>
        <taxon>Euplotidae</taxon>
        <taxon>Euplotes</taxon>
    </lineage>
</organism>
<gene>
    <name evidence="2" type="ORF">EHAR0213_LOCUS12664</name>
</gene>
<feature type="compositionally biased region" description="Basic and acidic residues" evidence="1">
    <location>
        <begin position="132"/>
        <end position="142"/>
    </location>
</feature>
<proteinExistence type="predicted"/>
<reference evidence="2" key="1">
    <citation type="submission" date="2021-01" db="EMBL/GenBank/DDBJ databases">
        <authorList>
            <person name="Corre E."/>
            <person name="Pelletier E."/>
            <person name="Niang G."/>
            <person name="Scheremetjew M."/>
            <person name="Finn R."/>
            <person name="Kale V."/>
            <person name="Holt S."/>
            <person name="Cochrane G."/>
            <person name="Meng A."/>
            <person name="Brown T."/>
            <person name="Cohen L."/>
        </authorList>
    </citation>
    <scope>NUCLEOTIDE SEQUENCE</scope>
    <source>
        <strain evidence="2">FSP1.4</strain>
    </source>
</reference>
<name>A0A7S3JH68_9SPIT</name>
<evidence type="ECO:0000256" key="1">
    <source>
        <dbReference type="SAM" id="MobiDB-lite"/>
    </source>
</evidence>
<sequence>MMLLEREAADLSVYKFYVEYASKRYHKEMINVYKKCEGVLMTRPLLQVRPADAKERYSGPEERKVKKGGRKLTKTKSCQRELVGCGKEERKDSPKVFRKNAVFCSPKMQMKLVQVEAEQADIHDSDDEQENADQRKCENKEEEKDEDIIEMLEEDAKSHNPVGYRGTLKDDIKKSIKLNSKDEIVKNLSVILGKDDEALVQLQNYVTEN</sequence>
<evidence type="ECO:0000313" key="2">
    <source>
        <dbReference type="EMBL" id="CAE0353748.1"/>
    </source>
</evidence>
<feature type="region of interest" description="Disordered" evidence="1">
    <location>
        <begin position="117"/>
        <end position="146"/>
    </location>
</feature>